<accession>A0A1I4NME7</accession>
<dbReference type="InterPro" id="IPR050464">
    <property type="entry name" value="Zeta_carotene_desat/Oxidored"/>
</dbReference>
<sequence>MPKPKVIIIGSGLAGLSAGLELANQGYEITILEANSFIGGRTASWNQNGMEVESGLHRVLGFYTAFPRLVKKAGLKMKDVVIWEDEVEIKVANGPSFIYGASPIFRPFKTFSNPFRNKLISWREAWKLLKFLISGITAYIARPEQLDKYSTLEYAQKFALSDETIKRFIVPFTSGLFFLPPSKYSAYVFFGPIVHAFRRLYRVRIGAFRGGMSKVLTEPIARKITQLGGSIITNARLTRLNVDNNRIQSVQVNGKTDYLCDYAILAAPLGPVQEIIRASSLQSTFPELLSLEPMPEVNLQLEFSRAAWPVDRTVFGVGTQLITFAEQSRTTFKGKSGRMSIILTPPEEIIGKKDKEIFEIFRRDAPSLGIDPSLVTDYRVIRHSADFYLLSPHRNKLRPKTGTNIQGLYLAGDYVKQSFFTTMEGAIIAGNNAARELKRAHRNHR</sequence>
<dbReference type="InterPro" id="IPR036188">
    <property type="entry name" value="FAD/NAD-bd_sf"/>
</dbReference>
<dbReference type="EMBL" id="FOUB01000015">
    <property type="protein sequence ID" value="SFM16646.1"/>
    <property type="molecule type" value="Genomic_DNA"/>
</dbReference>
<dbReference type="RefSeq" id="WP_074905068.1">
    <property type="nucleotide sequence ID" value="NZ_FOUB01000015.1"/>
</dbReference>
<dbReference type="PANTHER" id="PTHR42923">
    <property type="entry name" value="PROTOPORPHYRINOGEN OXIDASE"/>
    <property type="match status" value="1"/>
</dbReference>
<gene>
    <name evidence="2" type="ORF">SAMN05421863_101570</name>
</gene>
<dbReference type="SUPFAM" id="SSF51905">
    <property type="entry name" value="FAD/NAD(P)-binding domain"/>
    <property type="match status" value="1"/>
</dbReference>
<organism evidence="2 3">
    <name type="scientific">Nitrosomonas communis</name>
    <dbReference type="NCBI Taxonomy" id="44574"/>
    <lineage>
        <taxon>Bacteria</taxon>
        <taxon>Pseudomonadati</taxon>
        <taxon>Pseudomonadota</taxon>
        <taxon>Betaproteobacteria</taxon>
        <taxon>Nitrosomonadales</taxon>
        <taxon>Nitrosomonadaceae</taxon>
        <taxon>Nitrosomonas</taxon>
    </lineage>
</organism>
<proteinExistence type="predicted"/>
<protein>
    <submittedName>
        <fullName evidence="2">15-cis-phytoene desaturase</fullName>
    </submittedName>
</protein>
<dbReference type="AlphaFoldDB" id="A0A1I4NME7"/>
<feature type="domain" description="Amine oxidase" evidence="1">
    <location>
        <begin position="13"/>
        <end position="437"/>
    </location>
</feature>
<dbReference type="Gene3D" id="3.50.50.60">
    <property type="entry name" value="FAD/NAD(P)-binding domain"/>
    <property type="match status" value="1"/>
</dbReference>
<keyword evidence="3" id="KW-1185">Reference proteome</keyword>
<evidence type="ECO:0000313" key="3">
    <source>
        <dbReference type="Proteomes" id="UP000183287"/>
    </source>
</evidence>
<reference evidence="3" key="1">
    <citation type="submission" date="2016-10" db="EMBL/GenBank/DDBJ databases">
        <authorList>
            <person name="Varghese N."/>
            <person name="Submissions S."/>
        </authorList>
    </citation>
    <scope>NUCLEOTIDE SEQUENCE [LARGE SCALE GENOMIC DNA]</scope>
    <source>
        <strain evidence="3">Nm44</strain>
    </source>
</reference>
<dbReference type="PRINTS" id="PR00368">
    <property type="entry name" value="FADPNR"/>
</dbReference>
<dbReference type="Proteomes" id="UP000183287">
    <property type="component" value="Unassembled WGS sequence"/>
</dbReference>
<dbReference type="GO" id="GO:0016491">
    <property type="term" value="F:oxidoreductase activity"/>
    <property type="evidence" value="ECO:0007669"/>
    <property type="project" value="InterPro"/>
</dbReference>
<name>A0A1I4NME7_9PROT</name>
<evidence type="ECO:0000259" key="1">
    <source>
        <dbReference type="Pfam" id="PF01593"/>
    </source>
</evidence>
<dbReference type="PANTHER" id="PTHR42923:SF46">
    <property type="entry name" value="AMINE OXIDASE"/>
    <property type="match status" value="1"/>
</dbReference>
<evidence type="ECO:0000313" key="2">
    <source>
        <dbReference type="EMBL" id="SFM16646.1"/>
    </source>
</evidence>
<dbReference type="Pfam" id="PF01593">
    <property type="entry name" value="Amino_oxidase"/>
    <property type="match status" value="1"/>
</dbReference>
<dbReference type="InterPro" id="IPR002937">
    <property type="entry name" value="Amino_oxidase"/>
</dbReference>
<dbReference type="OrthoDB" id="9814556at2"/>